<dbReference type="InterPro" id="IPR017946">
    <property type="entry name" value="PLC-like_Pdiesterase_TIM-brl"/>
</dbReference>
<name>A0A6G1EDM3_9ORYZ</name>
<sequence>MNVSKKVPALYTLREIEGFLVANPSEIVTLILEDHVASRDGLTKLFNKTGLRMYWFPVEKMPRNGDDWPIVSDMIKNNHRLLVFTSNRSKESSEGIAYQWNYMVENQSSMDHSRGLKDVLKSCHAATGNRWANFLAVDFYKRSDGGGVFEAIDILNGRLICGLNDVSSCRVQISTMEVAMWL</sequence>
<dbReference type="Pfam" id="PF26178">
    <property type="entry name" value="PI-PLC_cat"/>
    <property type="match status" value="2"/>
</dbReference>
<reference evidence="1 2" key="1">
    <citation type="submission" date="2019-11" db="EMBL/GenBank/DDBJ databases">
        <title>Whole genome sequence of Oryza granulata.</title>
        <authorList>
            <person name="Li W."/>
        </authorList>
    </citation>
    <scope>NUCLEOTIDE SEQUENCE [LARGE SCALE GENOMIC DNA]</scope>
    <source>
        <strain evidence="2">cv. Menghai</strain>
        <tissue evidence="1">Leaf</tissue>
    </source>
</reference>
<gene>
    <name evidence="1" type="ORF">E2562_001083</name>
</gene>
<dbReference type="GO" id="GO:0008081">
    <property type="term" value="F:phosphoric diester hydrolase activity"/>
    <property type="evidence" value="ECO:0007669"/>
    <property type="project" value="InterPro"/>
</dbReference>
<evidence type="ECO:0008006" key="3">
    <source>
        <dbReference type="Google" id="ProtNLM"/>
    </source>
</evidence>
<dbReference type="Proteomes" id="UP000479710">
    <property type="component" value="Unassembled WGS sequence"/>
</dbReference>
<dbReference type="PANTHER" id="PTHR13593:SF51">
    <property type="entry name" value="F21F23.12 PROTEIN"/>
    <property type="match status" value="1"/>
</dbReference>
<comment type="caution">
    <text evidence="1">The sequence shown here is derived from an EMBL/GenBank/DDBJ whole genome shotgun (WGS) entry which is preliminary data.</text>
</comment>
<dbReference type="EMBL" id="SPHZ02000003">
    <property type="protein sequence ID" value="KAF0922686.1"/>
    <property type="molecule type" value="Genomic_DNA"/>
</dbReference>
<dbReference type="AlphaFoldDB" id="A0A6G1EDM3"/>
<proteinExistence type="predicted"/>
<keyword evidence="2" id="KW-1185">Reference proteome</keyword>
<dbReference type="SUPFAM" id="SSF51695">
    <property type="entry name" value="PLC-like phosphodiesterases"/>
    <property type="match status" value="1"/>
</dbReference>
<organism evidence="1 2">
    <name type="scientific">Oryza meyeriana var. granulata</name>
    <dbReference type="NCBI Taxonomy" id="110450"/>
    <lineage>
        <taxon>Eukaryota</taxon>
        <taxon>Viridiplantae</taxon>
        <taxon>Streptophyta</taxon>
        <taxon>Embryophyta</taxon>
        <taxon>Tracheophyta</taxon>
        <taxon>Spermatophyta</taxon>
        <taxon>Magnoliopsida</taxon>
        <taxon>Liliopsida</taxon>
        <taxon>Poales</taxon>
        <taxon>Poaceae</taxon>
        <taxon>BOP clade</taxon>
        <taxon>Oryzoideae</taxon>
        <taxon>Oryzeae</taxon>
        <taxon>Oryzinae</taxon>
        <taxon>Oryza</taxon>
        <taxon>Oryza meyeriana</taxon>
    </lineage>
</organism>
<dbReference type="InterPro" id="IPR051057">
    <property type="entry name" value="PI-PLC_domain"/>
</dbReference>
<dbReference type="PANTHER" id="PTHR13593">
    <property type="match status" value="1"/>
</dbReference>
<accession>A0A6G1EDM3</accession>
<evidence type="ECO:0000313" key="1">
    <source>
        <dbReference type="EMBL" id="KAF0922686.1"/>
    </source>
</evidence>
<dbReference type="GO" id="GO:0006629">
    <property type="term" value="P:lipid metabolic process"/>
    <property type="evidence" value="ECO:0007669"/>
    <property type="project" value="InterPro"/>
</dbReference>
<dbReference type="OrthoDB" id="638704at2759"/>
<protein>
    <recommendedName>
        <fullName evidence="3">PLC-like phosphodiesterases superfamily protein</fullName>
    </recommendedName>
</protein>
<evidence type="ECO:0000313" key="2">
    <source>
        <dbReference type="Proteomes" id="UP000479710"/>
    </source>
</evidence>
<dbReference type="Gene3D" id="3.20.20.190">
    <property type="entry name" value="Phosphatidylinositol (PI) phosphodiesterase"/>
    <property type="match status" value="1"/>
</dbReference>